<accession>A0AAP0EDL5</accession>
<sequence length="63" mass="7353">MAKSENRSSRDRVGPLAQRIRARGYEPRCQGFESIIAHNRPSGHLQIVRQTRARTRRYLGDYL</sequence>
<keyword evidence="2" id="KW-1185">Reference proteome</keyword>
<gene>
    <name evidence="1" type="ORF">Scep_027959</name>
</gene>
<protein>
    <submittedName>
        <fullName evidence="1">Uncharacterized protein</fullName>
    </submittedName>
</protein>
<proteinExistence type="predicted"/>
<dbReference type="EMBL" id="JBBNAG010000012">
    <property type="protein sequence ID" value="KAK9088877.1"/>
    <property type="molecule type" value="Genomic_DNA"/>
</dbReference>
<reference evidence="1 2" key="1">
    <citation type="submission" date="2024-01" db="EMBL/GenBank/DDBJ databases">
        <title>Genome assemblies of Stephania.</title>
        <authorList>
            <person name="Yang L."/>
        </authorList>
    </citation>
    <scope>NUCLEOTIDE SEQUENCE [LARGE SCALE GENOMIC DNA]</scope>
    <source>
        <strain evidence="1">JXDWG</strain>
        <tissue evidence="1">Leaf</tissue>
    </source>
</reference>
<dbReference type="AlphaFoldDB" id="A0AAP0EDL5"/>
<dbReference type="Proteomes" id="UP001419268">
    <property type="component" value="Unassembled WGS sequence"/>
</dbReference>
<evidence type="ECO:0000313" key="2">
    <source>
        <dbReference type="Proteomes" id="UP001419268"/>
    </source>
</evidence>
<comment type="caution">
    <text evidence="1">The sequence shown here is derived from an EMBL/GenBank/DDBJ whole genome shotgun (WGS) entry which is preliminary data.</text>
</comment>
<name>A0AAP0EDL5_9MAGN</name>
<evidence type="ECO:0000313" key="1">
    <source>
        <dbReference type="EMBL" id="KAK9088877.1"/>
    </source>
</evidence>
<organism evidence="1 2">
    <name type="scientific">Stephania cephalantha</name>
    <dbReference type="NCBI Taxonomy" id="152367"/>
    <lineage>
        <taxon>Eukaryota</taxon>
        <taxon>Viridiplantae</taxon>
        <taxon>Streptophyta</taxon>
        <taxon>Embryophyta</taxon>
        <taxon>Tracheophyta</taxon>
        <taxon>Spermatophyta</taxon>
        <taxon>Magnoliopsida</taxon>
        <taxon>Ranunculales</taxon>
        <taxon>Menispermaceae</taxon>
        <taxon>Menispermoideae</taxon>
        <taxon>Cissampelideae</taxon>
        <taxon>Stephania</taxon>
    </lineage>
</organism>